<dbReference type="KEGG" id="halx:M0R89_03175"/>
<proteinExistence type="predicted"/>
<dbReference type="EMBL" id="CP096659">
    <property type="protein sequence ID" value="UPV75078.1"/>
    <property type="molecule type" value="Genomic_DNA"/>
</dbReference>
<evidence type="ECO:0000313" key="2">
    <source>
        <dbReference type="Proteomes" id="UP000830729"/>
    </source>
</evidence>
<dbReference type="RefSeq" id="WP_248651121.1">
    <property type="nucleotide sequence ID" value="NZ_CP096659.1"/>
</dbReference>
<dbReference type="Proteomes" id="UP000830729">
    <property type="component" value="Chromosome"/>
</dbReference>
<dbReference type="AlphaFoldDB" id="A0A8U0HVY2"/>
<accession>A0A8U0HVY2</accession>
<gene>
    <name evidence="1" type="ORF">M0R89_03175</name>
</gene>
<dbReference type="Gene3D" id="3.40.50.720">
    <property type="entry name" value="NAD(P)-binding Rossmann-like Domain"/>
    <property type="match status" value="1"/>
</dbReference>
<protein>
    <submittedName>
        <fullName evidence="1">CTP synthetase</fullName>
    </submittedName>
</protein>
<reference evidence="1 2" key="1">
    <citation type="submission" date="2022-04" db="EMBL/GenBank/DDBJ databases">
        <title>Diverse halophilic archaea isolated from saline environments.</title>
        <authorList>
            <person name="Cui H.-L."/>
        </authorList>
    </citation>
    <scope>NUCLEOTIDE SEQUENCE [LARGE SCALE GENOMIC DNA]</scope>
    <source>
        <strain evidence="1 2">XZYJT49</strain>
    </source>
</reference>
<dbReference type="GeneID" id="72184168"/>
<name>A0A8U0HVY2_9EURY</name>
<dbReference type="Pfam" id="PF23443">
    <property type="entry name" value="DUF7126"/>
    <property type="match status" value="1"/>
</dbReference>
<organism evidence="1 2">
    <name type="scientific">Halorussus limi</name>
    <dbReference type="NCBI Taxonomy" id="2938695"/>
    <lineage>
        <taxon>Archaea</taxon>
        <taxon>Methanobacteriati</taxon>
        <taxon>Methanobacteriota</taxon>
        <taxon>Stenosarchaea group</taxon>
        <taxon>Halobacteria</taxon>
        <taxon>Halobacteriales</taxon>
        <taxon>Haladaptataceae</taxon>
        <taxon>Halorussus</taxon>
    </lineage>
</organism>
<sequence length="106" mass="11122">MKAILVGPDRDGLGDALEAEGVELTRIDAVANRPALEEAGITDADTLVLTETEGATVIPVAKDLNDDLHVVVYTEDDLPDFARGQADLIVDPQLLSAEAVAEELAA</sequence>
<evidence type="ECO:0000313" key="1">
    <source>
        <dbReference type="EMBL" id="UPV75078.1"/>
    </source>
</evidence>
<dbReference type="InterPro" id="IPR055550">
    <property type="entry name" value="DUF7126"/>
</dbReference>
<keyword evidence="2" id="KW-1185">Reference proteome</keyword>